<dbReference type="STRING" id="1469647.BC351_09840"/>
<comment type="caution">
    <text evidence="3">The sequence shown here is derived from an EMBL/GenBank/DDBJ whole genome shotgun (WGS) entry which is preliminary data.</text>
</comment>
<dbReference type="PANTHER" id="PTHR12049:SF7">
    <property type="entry name" value="PROTEIN ARGININE METHYLTRANSFERASE NDUFAF7, MITOCHONDRIAL"/>
    <property type="match status" value="1"/>
</dbReference>
<keyword evidence="4" id="KW-1185">Reference proteome</keyword>
<proteinExistence type="predicted"/>
<keyword evidence="1" id="KW-0489">Methyltransferase</keyword>
<dbReference type="Pfam" id="PF02636">
    <property type="entry name" value="Methyltransf_28"/>
    <property type="match status" value="1"/>
</dbReference>
<dbReference type="InterPro" id="IPR029063">
    <property type="entry name" value="SAM-dependent_MTases_sf"/>
</dbReference>
<dbReference type="PANTHER" id="PTHR12049">
    <property type="entry name" value="PROTEIN ARGININE METHYLTRANSFERASE NDUFAF7, MITOCHONDRIAL"/>
    <property type="match status" value="1"/>
</dbReference>
<evidence type="ECO:0000313" key="3">
    <source>
        <dbReference type="EMBL" id="OPH47495.1"/>
    </source>
</evidence>
<accession>A0A1V4H8F6</accession>
<dbReference type="InterPro" id="IPR038375">
    <property type="entry name" value="NDUFAF7_sf"/>
</dbReference>
<protein>
    <recommendedName>
        <fullName evidence="5">SAM-dependent methyltransferase</fullName>
    </recommendedName>
</protein>
<dbReference type="AlphaFoldDB" id="A0A1V4H8F6"/>
<gene>
    <name evidence="3" type="ORF">BC351_09840</name>
</gene>
<evidence type="ECO:0000256" key="1">
    <source>
        <dbReference type="ARBA" id="ARBA00022603"/>
    </source>
</evidence>
<sequence length="381" mass="43609">MGGLLLNLKNQLGHPDVVKTLLTAIQSDGSGAVTFRDYMDICLYNEPHGYYRNENPKIGKQGDFYTSSSIGSIMGEMIAACICKELPADYSEHEAIHIVEWGGGAGRLALHLLDELKRMTPAVYERVTYTMIESSAYHRELQRAALQAHSSKLRFTDAAEWLVEEPQENVYVVANELLDAFPVHRIRYKDSAFQESYVSWQETEQVFQEIWRPLQSEHIVDYLTHIEVQWLDGQIGEINLAADRWIANVGQRMASGCCIVIDYGDSDTELYAAHRFQGSLMCYRQHQAHDNPWIHQGEQDITAHVNFSACERAARQQGFAPITIQTQREFLVEQGILQRLQDHYDPNPFSDVSKRNRAIRQLLLSDQMSELFKVLIAMKKR</sequence>
<dbReference type="SUPFAM" id="SSF53335">
    <property type="entry name" value="S-adenosyl-L-methionine-dependent methyltransferases"/>
    <property type="match status" value="1"/>
</dbReference>
<organism evidence="3 4">
    <name type="scientific">Paenibacillus ferrarius</name>
    <dbReference type="NCBI Taxonomy" id="1469647"/>
    <lineage>
        <taxon>Bacteria</taxon>
        <taxon>Bacillati</taxon>
        <taxon>Bacillota</taxon>
        <taxon>Bacilli</taxon>
        <taxon>Bacillales</taxon>
        <taxon>Paenibacillaceae</taxon>
        <taxon>Paenibacillus</taxon>
    </lineage>
</organism>
<dbReference type="InterPro" id="IPR003788">
    <property type="entry name" value="NDUFAF7"/>
</dbReference>
<dbReference type="Proteomes" id="UP000190626">
    <property type="component" value="Unassembled WGS sequence"/>
</dbReference>
<evidence type="ECO:0000256" key="2">
    <source>
        <dbReference type="ARBA" id="ARBA00022679"/>
    </source>
</evidence>
<keyword evidence="2" id="KW-0808">Transferase</keyword>
<reference evidence="4" key="1">
    <citation type="submission" date="2016-07" db="EMBL/GenBank/DDBJ databases">
        <authorList>
            <person name="Florea S."/>
            <person name="Webb J.S."/>
            <person name="Jaromczyk J."/>
            <person name="Schardl C.L."/>
        </authorList>
    </citation>
    <scope>NUCLEOTIDE SEQUENCE [LARGE SCALE GENOMIC DNA]</scope>
    <source>
        <strain evidence="4">CY1</strain>
    </source>
</reference>
<dbReference type="GO" id="GO:0032259">
    <property type="term" value="P:methylation"/>
    <property type="evidence" value="ECO:0007669"/>
    <property type="project" value="UniProtKB-KW"/>
</dbReference>
<evidence type="ECO:0000313" key="4">
    <source>
        <dbReference type="Proteomes" id="UP000190626"/>
    </source>
</evidence>
<evidence type="ECO:0008006" key="5">
    <source>
        <dbReference type="Google" id="ProtNLM"/>
    </source>
</evidence>
<dbReference type="GO" id="GO:0035243">
    <property type="term" value="F:protein-arginine omega-N symmetric methyltransferase activity"/>
    <property type="evidence" value="ECO:0007669"/>
    <property type="project" value="TreeGrafter"/>
</dbReference>
<dbReference type="Gene3D" id="3.40.50.12710">
    <property type="match status" value="1"/>
</dbReference>
<name>A0A1V4H8F6_9BACL</name>
<dbReference type="EMBL" id="MBTG01000056">
    <property type="protein sequence ID" value="OPH47495.1"/>
    <property type="molecule type" value="Genomic_DNA"/>
</dbReference>